<keyword evidence="1" id="KW-0732">Signal</keyword>
<organism evidence="3 4">
    <name type="scientific">Gammaproteobacteria bacterium LSUCC0057</name>
    <dbReference type="NCBI Taxonomy" id="2559237"/>
    <lineage>
        <taxon>Bacteria</taxon>
        <taxon>Pseudomonadati</taxon>
        <taxon>Pseudomonadota</taxon>
        <taxon>Gammaproteobacteria</taxon>
        <taxon>Cellvibrionales</taxon>
        <taxon>Porticoccaceae</taxon>
        <taxon>SAR92 clade</taxon>
    </lineage>
</organism>
<dbReference type="InterPro" id="IPR012338">
    <property type="entry name" value="Beta-lactam/transpept-like"/>
</dbReference>
<name>A0A4Y8UK26_9GAMM</name>
<protein>
    <submittedName>
        <fullName evidence="3">Class C beta-lactamase-related serine hydrolase</fullName>
    </submittedName>
</protein>
<dbReference type="PANTHER" id="PTHR43283:SF7">
    <property type="entry name" value="BETA-LACTAMASE-RELATED DOMAIN-CONTAINING PROTEIN"/>
    <property type="match status" value="1"/>
</dbReference>
<dbReference type="Gene3D" id="3.40.710.10">
    <property type="entry name" value="DD-peptidase/beta-lactamase superfamily"/>
    <property type="match status" value="1"/>
</dbReference>
<evidence type="ECO:0000259" key="2">
    <source>
        <dbReference type="Pfam" id="PF00144"/>
    </source>
</evidence>
<dbReference type="EMBL" id="SPIA01000001">
    <property type="protein sequence ID" value="TFH68561.1"/>
    <property type="molecule type" value="Genomic_DNA"/>
</dbReference>
<dbReference type="AlphaFoldDB" id="A0A4Y8UK26"/>
<gene>
    <name evidence="3" type="ORF">E3W66_00960</name>
</gene>
<dbReference type="InterPro" id="IPR001466">
    <property type="entry name" value="Beta-lactam-related"/>
</dbReference>
<evidence type="ECO:0000313" key="4">
    <source>
        <dbReference type="Proteomes" id="UP000298133"/>
    </source>
</evidence>
<feature type="signal peptide" evidence="1">
    <location>
        <begin position="1"/>
        <end position="26"/>
    </location>
</feature>
<reference evidence="3 4" key="1">
    <citation type="submission" date="2019-03" db="EMBL/GenBank/DDBJ databases">
        <title>Draft genome of Gammaproteobacteria bacterium LSUCC0057, a member of the SAR92 clade.</title>
        <authorList>
            <person name="Lanclos V.C."/>
            <person name="Doiron C."/>
            <person name="Henson M.W."/>
            <person name="Thrash J.C."/>
        </authorList>
    </citation>
    <scope>NUCLEOTIDE SEQUENCE [LARGE SCALE GENOMIC DNA]</scope>
    <source>
        <strain evidence="3 4">LSUCC0057</strain>
    </source>
</reference>
<sequence>MKQNKRSSNWGVAAAATLLLAGGAAAAVASEPIGHHQLMSTVPPSAEQQVTLANYMNYPYGAWGFSNSGAVGNSLHIARGGPLPSWSVAAESVLAELTVELENGRQLSVEALFSDDDSDGVIVTRGSDILFERYAGHSNRQQPHIWYSMTKSLVSTALGILVEQGRVDLQQSPAAYIPELSNSGFARTTIQQVLDHVTAIDFTENYTDPDSPFARYYGPALAMMYAPGGADAMPGEVEIYGVHDFLAKYVGANSALQPGEAFQYNSANADVIGWLIARVSGQPLADFIEEHIWMPLGTEHDGYILADRALQAVATGGMNSTLRDAALFGQMVLNRGRVGERQIIPAQWVDATLQISDYHRRNMRRSDRAGAIPYEAYHNMWWVLDAKRGEYLAGGIFGQTIYIDRASGVVAAMFNHHRDASAATSVDTQNKLRALRAIARALD</sequence>
<proteinExistence type="predicted"/>
<dbReference type="OrthoDB" id="9814204at2"/>
<feature type="domain" description="Beta-lactamase-related" evidence="2">
    <location>
        <begin position="120"/>
        <end position="416"/>
    </location>
</feature>
<evidence type="ECO:0000256" key="1">
    <source>
        <dbReference type="SAM" id="SignalP"/>
    </source>
</evidence>
<dbReference type="InterPro" id="IPR050789">
    <property type="entry name" value="Diverse_Enzym_Activities"/>
</dbReference>
<dbReference type="PANTHER" id="PTHR43283">
    <property type="entry name" value="BETA-LACTAMASE-RELATED"/>
    <property type="match status" value="1"/>
</dbReference>
<dbReference type="SUPFAM" id="SSF56601">
    <property type="entry name" value="beta-lactamase/transpeptidase-like"/>
    <property type="match status" value="1"/>
</dbReference>
<accession>A0A4Y8UK26</accession>
<dbReference type="Pfam" id="PF00144">
    <property type="entry name" value="Beta-lactamase"/>
    <property type="match status" value="1"/>
</dbReference>
<evidence type="ECO:0000313" key="3">
    <source>
        <dbReference type="EMBL" id="TFH68561.1"/>
    </source>
</evidence>
<comment type="caution">
    <text evidence="3">The sequence shown here is derived from an EMBL/GenBank/DDBJ whole genome shotgun (WGS) entry which is preliminary data.</text>
</comment>
<dbReference type="Proteomes" id="UP000298133">
    <property type="component" value="Unassembled WGS sequence"/>
</dbReference>
<keyword evidence="3" id="KW-0378">Hydrolase</keyword>
<feature type="chain" id="PRO_5021244100" evidence="1">
    <location>
        <begin position="27"/>
        <end position="443"/>
    </location>
</feature>
<dbReference type="GO" id="GO:0016787">
    <property type="term" value="F:hydrolase activity"/>
    <property type="evidence" value="ECO:0007669"/>
    <property type="project" value="UniProtKB-KW"/>
</dbReference>
<keyword evidence="4" id="KW-1185">Reference proteome</keyword>